<dbReference type="KEGG" id="plen:EIM92_19245"/>
<keyword evidence="1" id="KW-0472">Membrane</keyword>
<evidence type="ECO:0000256" key="1">
    <source>
        <dbReference type="SAM" id="Phobius"/>
    </source>
</evidence>
<feature type="transmembrane region" description="Helical" evidence="1">
    <location>
        <begin position="192"/>
        <end position="209"/>
    </location>
</feature>
<keyword evidence="1" id="KW-1133">Transmembrane helix</keyword>
<dbReference type="EMBL" id="CP034248">
    <property type="protein sequence ID" value="AZK48038.1"/>
    <property type="molecule type" value="Genomic_DNA"/>
</dbReference>
<gene>
    <name evidence="2" type="ORF">EIM92_19245</name>
</gene>
<dbReference type="RefSeq" id="WP_125084203.1">
    <property type="nucleotide sequence ID" value="NZ_CP034248.1"/>
</dbReference>
<name>A0A3S8RYR0_9BACL</name>
<dbReference type="AlphaFoldDB" id="A0A3S8RYR0"/>
<proteinExistence type="predicted"/>
<keyword evidence="3" id="KW-1185">Reference proteome</keyword>
<dbReference type="Pfam" id="PF05857">
    <property type="entry name" value="TraX"/>
    <property type="match status" value="1"/>
</dbReference>
<protein>
    <submittedName>
        <fullName evidence="2">Conjugal transfer protein TraX</fullName>
    </submittedName>
</protein>
<keyword evidence="1" id="KW-0812">Transmembrane</keyword>
<reference evidence="2 3" key="1">
    <citation type="submission" date="2018-11" db="EMBL/GenBank/DDBJ databases">
        <title>Genome sequencing of Paenibacillus lentus DSM25539(T).</title>
        <authorList>
            <person name="Kook J.-K."/>
            <person name="Park S.-N."/>
            <person name="Lim Y.K."/>
        </authorList>
    </citation>
    <scope>NUCLEOTIDE SEQUENCE [LARGE SCALE GENOMIC DNA]</scope>
    <source>
        <strain evidence="2 3">DSM 25539</strain>
    </source>
</reference>
<dbReference type="OrthoDB" id="9781069at2"/>
<organism evidence="2 3">
    <name type="scientific">Paenibacillus lentus</name>
    <dbReference type="NCBI Taxonomy" id="1338368"/>
    <lineage>
        <taxon>Bacteria</taxon>
        <taxon>Bacillati</taxon>
        <taxon>Bacillota</taxon>
        <taxon>Bacilli</taxon>
        <taxon>Bacillales</taxon>
        <taxon>Paenibacillaceae</taxon>
        <taxon>Paenibacillus</taxon>
    </lineage>
</organism>
<dbReference type="Proteomes" id="UP000273145">
    <property type="component" value="Chromosome"/>
</dbReference>
<feature type="transmembrane region" description="Helical" evidence="1">
    <location>
        <begin position="145"/>
        <end position="171"/>
    </location>
</feature>
<evidence type="ECO:0000313" key="3">
    <source>
        <dbReference type="Proteomes" id="UP000273145"/>
    </source>
</evidence>
<dbReference type="InterPro" id="IPR008875">
    <property type="entry name" value="TraX"/>
</dbReference>
<evidence type="ECO:0000313" key="2">
    <source>
        <dbReference type="EMBL" id="AZK48038.1"/>
    </source>
</evidence>
<sequence>MQFLAMLTMLIDHVGLLFFPDQPLWRIIGRIAFPLYAYALAQGHQHTSSHSKYVIRLFSIAVVSQIPYQLVFDTNELNVVASLCVAAVLLRALDRLSHSCFSFILIVFVCFLFEIFPFEYGAYGLLLMLIFNYMKSGPMLVGMHLLLNLAALFTYGWILQLFSIIPTMLIVYGPNLWIRLESWRMPRWFWRLFYPAHLAVLALILYFIGK</sequence>
<feature type="transmembrane region" description="Helical" evidence="1">
    <location>
        <begin position="100"/>
        <end position="133"/>
    </location>
</feature>
<accession>A0A3S8RYR0</accession>